<proteinExistence type="predicted"/>
<dbReference type="KEGG" id="mant:BHD05_10160"/>
<reference evidence="1 2" key="1">
    <citation type="submission" date="2016-09" db="EMBL/GenBank/DDBJ databases">
        <title>Complete genome sequence of microbes from the polar regions.</title>
        <authorList>
            <person name="Liao L."/>
            <person name="Chen B."/>
        </authorList>
    </citation>
    <scope>NUCLEOTIDE SEQUENCE [LARGE SCALE GENOMIC DNA]</scope>
    <source>
        <strain evidence="1 2">ZS314</strain>
    </source>
</reference>
<dbReference type="InterPro" id="IPR023375">
    <property type="entry name" value="ADC_dom_sf"/>
</dbReference>
<accession>A0A7L5AI25</accession>
<dbReference type="Proteomes" id="UP000464507">
    <property type="component" value="Chromosome"/>
</dbReference>
<dbReference type="SUPFAM" id="SSF160104">
    <property type="entry name" value="Acetoacetate decarboxylase-like"/>
    <property type="match status" value="1"/>
</dbReference>
<organism evidence="1 2">
    <name type="scientific">Marisediminicola antarctica</name>
    <dbReference type="NCBI Taxonomy" id="674079"/>
    <lineage>
        <taxon>Bacteria</taxon>
        <taxon>Bacillati</taxon>
        <taxon>Actinomycetota</taxon>
        <taxon>Actinomycetes</taxon>
        <taxon>Micrococcales</taxon>
        <taxon>Microbacteriaceae</taxon>
        <taxon>Marisediminicola</taxon>
    </lineage>
</organism>
<keyword evidence="2" id="KW-1185">Reference proteome</keyword>
<dbReference type="Pfam" id="PF09844">
    <property type="entry name" value="DUF2071"/>
    <property type="match status" value="1"/>
</dbReference>
<evidence type="ECO:0008006" key="3">
    <source>
        <dbReference type="Google" id="ProtNLM"/>
    </source>
</evidence>
<protein>
    <recommendedName>
        <fullName evidence="3">DUF2071 domain-containing protein</fullName>
    </recommendedName>
</protein>
<gene>
    <name evidence="1" type="ORF">BHD05_10160</name>
</gene>
<dbReference type="OrthoDB" id="150993at2"/>
<dbReference type="EMBL" id="CP017146">
    <property type="protein sequence ID" value="QHO69957.1"/>
    <property type="molecule type" value="Genomic_DNA"/>
</dbReference>
<dbReference type="PANTHER" id="PTHR39186:SF1">
    <property type="entry name" value="DUF2071 DOMAIN-CONTAINING PROTEIN"/>
    <property type="match status" value="1"/>
</dbReference>
<sequence length="244" mass="26542">MLVDPITSTAPPLTGRPVLRQLWRDLVFVHWRVDPDEIAPLLPRGIVPDVFDGSSWVGLIPFEMRDSAVLGGPPVPYFGSFTEVNVRLYGVDASGRRGVVFCSLEASRLAAVLTARVLFRLPYQWARAASVLSDDMVAYRSERFAPGRPSTMISVRPSTKAVNGDALAEFLTARWLLFVTRGTHTVAMANEHEPWPLFEADLLTLHDGLIAAAGISSIGARAPDSVLYSPGVVTSFGLPSRIDA</sequence>
<dbReference type="Gene3D" id="2.40.400.10">
    <property type="entry name" value="Acetoacetate decarboxylase-like"/>
    <property type="match status" value="1"/>
</dbReference>
<evidence type="ECO:0000313" key="2">
    <source>
        <dbReference type="Proteomes" id="UP000464507"/>
    </source>
</evidence>
<name>A0A7L5AI25_9MICO</name>
<dbReference type="AlphaFoldDB" id="A0A7L5AI25"/>
<evidence type="ECO:0000313" key="1">
    <source>
        <dbReference type="EMBL" id="QHO69957.1"/>
    </source>
</evidence>
<dbReference type="PANTHER" id="PTHR39186">
    <property type="entry name" value="DUF2071 FAMILY PROTEIN"/>
    <property type="match status" value="1"/>
</dbReference>
<dbReference type="InterPro" id="IPR018644">
    <property type="entry name" value="DUF2071"/>
</dbReference>